<dbReference type="OrthoDB" id="384721at2"/>
<dbReference type="GO" id="GO:0006644">
    <property type="term" value="P:phospholipid metabolic process"/>
    <property type="evidence" value="ECO:0007669"/>
    <property type="project" value="TreeGrafter"/>
</dbReference>
<dbReference type="EMBL" id="FUZA01000009">
    <property type="protein sequence ID" value="SKC16966.1"/>
    <property type="molecule type" value="Genomic_DNA"/>
</dbReference>
<gene>
    <name evidence="3" type="ORF">SAMN05660293_05086</name>
</gene>
<dbReference type="GO" id="GO:0005886">
    <property type="term" value="C:plasma membrane"/>
    <property type="evidence" value="ECO:0007669"/>
    <property type="project" value="TreeGrafter"/>
</dbReference>
<reference evidence="4" key="1">
    <citation type="submission" date="2017-02" db="EMBL/GenBank/DDBJ databases">
        <authorList>
            <person name="Varghese N."/>
            <person name="Submissions S."/>
        </authorList>
    </citation>
    <scope>NUCLEOTIDE SEQUENCE [LARGE SCALE GENOMIC DNA]</scope>
    <source>
        <strain evidence="4">DSM 22270</strain>
    </source>
</reference>
<name>A0A1T5H8F3_9BACT</name>
<dbReference type="SUPFAM" id="SSF51695">
    <property type="entry name" value="PLC-like phosphodiesterases"/>
    <property type="match status" value="1"/>
</dbReference>
<evidence type="ECO:0000259" key="2">
    <source>
        <dbReference type="PROSITE" id="PS51704"/>
    </source>
</evidence>
<dbReference type="AlphaFoldDB" id="A0A1T5H8F3"/>
<evidence type="ECO:0000313" key="3">
    <source>
        <dbReference type="EMBL" id="SKC16966.1"/>
    </source>
</evidence>
<dbReference type="Pfam" id="PF03009">
    <property type="entry name" value="GDPD"/>
    <property type="match status" value="1"/>
</dbReference>
<proteinExistence type="predicted"/>
<dbReference type="GO" id="GO:0008889">
    <property type="term" value="F:glycerophosphodiester phosphodiesterase activity"/>
    <property type="evidence" value="ECO:0007669"/>
    <property type="project" value="TreeGrafter"/>
</dbReference>
<feature type="signal peptide" evidence="1">
    <location>
        <begin position="1"/>
        <end position="21"/>
    </location>
</feature>
<evidence type="ECO:0000256" key="1">
    <source>
        <dbReference type="SAM" id="SignalP"/>
    </source>
</evidence>
<sequence>MLSKATSLLLLSLIMSLSAYAQQVLPETKHKLVVIAHRGNHIAVPENTLAAAREAIASGADYVEVDLRTTKDGHLVVLHDATVDRTTNGAGKVSAMTLDEVKHLQVFNRNKKTNKIPEFREMLAVCKGKINIYLDFKAADVSETWKQIREAGMEKQVIVYLNKESDYSEWQKVAPEVPLMSSLPKDIDSKEKLSVFLKRLPLKIVDNLPHPQLLSAINEAGVQVWLDVQSATEGLVSWKEALQKGVQGLQTDQPAALIKYLQENGSR</sequence>
<feature type="domain" description="GP-PDE" evidence="2">
    <location>
        <begin position="32"/>
        <end position="261"/>
    </location>
</feature>
<dbReference type="InterPro" id="IPR017946">
    <property type="entry name" value="PLC-like_Pdiesterase_TIM-brl"/>
</dbReference>
<dbReference type="Proteomes" id="UP000190897">
    <property type="component" value="Unassembled WGS sequence"/>
</dbReference>
<feature type="chain" id="PRO_5012504703" evidence="1">
    <location>
        <begin position="22"/>
        <end position="267"/>
    </location>
</feature>
<accession>A0A1T5H8F3</accession>
<dbReference type="GO" id="GO:0006580">
    <property type="term" value="P:ethanolamine metabolic process"/>
    <property type="evidence" value="ECO:0007669"/>
    <property type="project" value="TreeGrafter"/>
</dbReference>
<dbReference type="STRING" id="651661.SAMN05660293_05086"/>
<keyword evidence="1" id="KW-0732">Signal</keyword>
<dbReference type="GO" id="GO:0070291">
    <property type="term" value="P:N-acylethanolamine metabolic process"/>
    <property type="evidence" value="ECO:0007669"/>
    <property type="project" value="TreeGrafter"/>
</dbReference>
<dbReference type="Gene3D" id="3.20.20.190">
    <property type="entry name" value="Phosphatidylinositol (PI) phosphodiesterase"/>
    <property type="match status" value="1"/>
</dbReference>
<dbReference type="InterPro" id="IPR030395">
    <property type="entry name" value="GP_PDE_dom"/>
</dbReference>
<dbReference type="PANTHER" id="PTHR46320">
    <property type="entry name" value="GLYCEROPHOSPHODIESTER PHOSPHODIESTERASE 1"/>
    <property type="match status" value="1"/>
</dbReference>
<protein>
    <submittedName>
        <fullName evidence="3">Glycerophosphoryl diester phosphodiesterase</fullName>
    </submittedName>
</protein>
<evidence type="ECO:0000313" key="4">
    <source>
        <dbReference type="Proteomes" id="UP000190897"/>
    </source>
</evidence>
<dbReference type="PANTHER" id="PTHR46320:SF1">
    <property type="entry name" value="GLYCEROPHOSPHODIESTER PHOSPHODIESTERASE 1"/>
    <property type="match status" value="1"/>
</dbReference>
<dbReference type="CDD" id="cd08566">
    <property type="entry name" value="GDPD_AtGDE_like"/>
    <property type="match status" value="1"/>
</dbReference>
<dbReference type="PROSITE" id="PS51704">
    <property type="entry name" value="GP_PDE"/>
    <property type="match status" value="1"/>
</dbReference>
<organism evidence="3 4">
    <name type="scientific">Dyadobacter psychrophilus</name>
    <dbReference type="NCBI Taxonomy" id="651661"/>
    <lineage>
        <taxon>Bacteria</taxon>
        <taxon>Pseudomonadati</taxon>
        <taxon>Bacteroidota</taxon>
        <taxon>Cytophagia</taxon>
        <taxon>Cytophagales</taxon>
        <taxon>Spirosomataceae</taxon>
        <taxon>Dyadobacter</taxon>
    </lineage>
</organism>
<keyword evidence="4" id="KW-1185">Reference proteome</keyword>